<dbReference type="InterPro" id="IPR050109">
    <property type="entry name" value="HTH-type_TetR-like_transc_reg"/>
</dbReference>
<proteinExistence type="predicted"/>
<gene>
    <name evidence="7" type="ORF">BD833_105167</name>
</gene>
<evidence type="ECO:0000313" key="7">
    <source>
        <dbReference type="EMBL" id="TYP87992.1"/>
    </source>
</evidence>
<dbReference type="Gene3D" id="1.10.357.10">
    <property type="entry name" value="Tetracycline Repressor, domain 2"/>
    <property type="match status" value="1"/>
</dbReference>
<dbReference type="Gene3D" id="1.10.10.60">
    <property type="entry name" value="Homeodomain-like"/>
    <property type="match status" value="1"/>
</dbReference>
<keyword evidence="8" id="KW-1185">Reference proteome</keyword>
<keyword evidence="2" id="KW-0805">Transcription regulation</keyword>
<dbReference type="PROSITE" id="PS50977">
    <property type="entry name" value="HTH_TETR_2"/>
    <property type="match status" value="1"/>
</dbReference>
<dbReference type="GO" id="GO:0003700">
    <property type="term" value="F:DNA-binding transcription factor activity"/>
    <property type="evidence" value="ECO:0007669"/>
    <property type="project" value="TreeGrafter"/>
</dbReference>
<accession>A0A5S5CZK6</accession>
<protein>
    <submittedName>
        <fullName evidence="7">TetR family transcriptional regulator</fullName>
    </submittedName>
</protein>
<dbReference type="GO" id="GO:0045892">
    <property type="term" value="P:negative regulation of DNA-templated transcription"/>
    <property type="evidence" value="ECO:0007669"/>
    <property type="project" value="InterPro"/>
</dbReference>
<keyword evidence="3 5" id="KW-0238">DNA-binding</keyword>
<reference evidence="7 8" key="1">
    <citation type="submission" date="2019-07" db="EMBL/GenBank/DDBJ databases">
        <title>Genomic Encyclopedia of Archaeal and Bacterial Type Strains, Phase II (KMG-II): from individual species to whole genera.</title>
        <authorList>
            <person name="Goeker M."/>
        </authorList>
    </citation>
    <scope>NUCLEOTIDE SEQUENCE [LARGE SCALE GENOMIC DNA]</scope>
    <source>
        <strain evidence="7 8">DSM 46842</strain>
    </source>
</reference>
<evidence type="ECO:0000259" key="6">
    <source>
        <dbReference type="PROSITE" id="PS50977"/>
    </source>
</evidence>
<dbReference type="InterPro" id="IPR036271">
    <property type="entry name" value="Tet_transcr_reg_TetR-rel_C_sf"/>
</dbReference>
<dbReference type="AlphaFoldDB" id="A0A5S5CZK6"/>
<dbReference type="GO" id="GO:0046677">
    <property type="term" value="P:response to antibiotic"/>
    <property type="evidence" value="ECO:0007669"/>
    <property type="project" value="InterPro"/>
</dbReference>
<dbReference type="InterPro" id="IPR003012">
    <property type="entry name" value="Tet_transcr_reg_TetR"/>
</dbReference>
<evidence type="ECO:0000256" key="2">
    <source>
        <dbReference type="ARBA" id="ARBA00023015"/>
    </source>
</evidence>
<sequence length="230" mass="24771">MAPRTDLAARSALTRRRVLLAAVDLADREGLAALTMRRLAQELEVEAMSLYHHVANKEAVLDGVVEVVVGEIVTAVAGVGPDPAEDWQGALRARILTARQVLLRHPWAPEVIETRTAMNAEIVGYFDGLLGILRAGGFSYDLAHHGMHALGSRALGFTRELFSPADPETGGAEAMATLEQLAGTYPHLAGMLADTAHQDDGVLGWCDDQAEFEFALDLLLDGLDRRLARG</sequence>
<comment type="caution">
    <text evidence="7">The sequence shown here is derived from an EMBL/GenBank/DDBJ whole genome shotgun (WGS) entry which is preliminary data.</text>
</comment>
<evidence type="ECO:0000256" key="3">
    <source>
        <dbReference type="ARBA" id="ARBA00023125"/>
    </source>
</evidence>
<dbReference type="SUPFAM" id="SSF46689">
    <property type="entry name" value="Homeodomain-like"/>
    <property type="match status" value="1"/>
</dbReference>
<dbReference type="Pfam" id="PF02909">
    <property type="entry name" value="TetR_C_1"/>
    <property type="match status" value="1"/>
</dbReference>
<evidence type="ECO:0000256" key="1">
    <source>
        <dbReference type="ARBA" id="ARBA00022491"/>
    </source>
</evidence>
<dbReference type="SUPFAM" id="SSF48498">
    <property type="entry name" value="Tetracyclin repressor-like, C-terminal domain"/>
    <property type="match status" value="1"/>
</dbReference>
<keyword evidence="4" id="KW-0804">Transcription</keyword>
<dbReference type="InterPro" id="IPR001647">
    <property type="entry name" value="HTH_TetR"/>
</dbReference>
<feature type="domain" description="HTH tetR-type" evidence="6">
    <location>
        <begin position="12"/>
        <end position="72"/>
    </location>
</feature>
<keyword evidence="1" id="KW-0678">Repressor</keyword>
<organism evidence="7 8">
    <name type="scientific">Blastococcus xanthinilyticus</name>
    <dbReference type="NCBI Taxonomy" id="1564164"/>
    <lineage>
        <taxon>Bacteria</taxon>
        <taxon>Bacillati</taxon>
        <taxon>Actinomycetota</taxon>
        <taxon>Actinomycetes</taxon>
        <taxon>Geodermatophilales</taxon>
        <taxon>Geodermatophilaceae</taxon>
        <taxon>Blastococcus</taxon>
    </lineage>
</organism>
<dbReference type="EMBL" id="VNHW01000005">
    <property type="protein sequence ID" value="TYP87992.1"/>
    <property type="molecule type" value="Genomic_DNA"/>
</dbReference>
<dbReference type="PRINTS" id="PR00400">
    <property type="entry name" value="TETREPRESSOR"/>
</dbReference>
<dbReference type="PANTHER" id="PTHR30055:SF151">
    <property type="entry name" value="TRANSCRIPTIONAL REGULATORY PROTEIN"/>
    <property type="match status" value="1"/>
</dbReference>
<evidence type="ECO:0000313" key="8">
    <source>
        <dbReference type="Proteomes" id="UP000322499"/>
    </source>
</evidence>
<dbReference type="RefSeq" id="WP_166532923.1">
    <property type="nucleotide sequence ID" value="NZ_VNHW01000005.1"/>
</dbReference>
<dbReference type="Pfam" id="PF00440">
    <property type="entry name" value="TetR_N"/>
    <property type="match status" value="1"/>
</dbReference>
<evidence type="ECO:0000256" key="5">
    <source>
        <dbReference type="PROSITE-ProRule" id="PRU00335"/>
    </source>
</evidence>
<dbReference type="Proteomes" id="UP000322499">
    <property type="component" value="Unassembled WGS sequence"/>
</dbReference>
<dbReference type="GO" id="GO:0000976">
    <property type="term" value="F:transcription cis-regulatory region binding"/>
    <property type="evidence" value="ECO:0007669"/>
    <property type="project" value="TreeGrafter"/>
</dbReference>
<feature type="DNA-binding region" description="H-T-H motif" evidence="5">
    <location>
        <begin position="35"/>
        <end position="54"/>
    </location>
</feature>
<name>A0A5S5CZK6_9ACTN</name>
<dbReference type="InterPro" id="IPR004111">
    <property type="entry name" value="Repressor_TetR_C"/>
</dbReference>
<dbReference type="PANTHER" id="PTHR30055">
    <property type="entry name" value="HTH-TYPE TRANSCRIPTIONAL REGULATOR RUTR"/>
    <property type="match status" value="1"/>
</dbReference>
<dbReference type="InterPro" id="IPR009057">
    <property type="entry name" value="Homeodomain-like_sf"/>
</dbReference>
<evidence type="ECO:0000256" key="4">
    <source>
        <dbReference type="ARBA" id="ARBA00023163"/>
    </source>
</evidence>